<dbReference type="AlphaFoldDB" id="A0A7X1AXR2"/>
<feature type="chain" id="PRO_5031139560" evidence="1">
    <location>
        <begin position="32"/>
        <end position="427"/>
    </location>
</feature>
<reference evidence="2 3" key="1">
    <citation type="submission" date="2020-07" db="EMBL/GenBank/DDBJ databases">
        <authorList>
            <person name="Feng X."/>
        </authorList>
    </citation>
    <scope>NUCLEOTIDE SEQUENCE [LARGE SCALE GENOMIC DNA]</scope>
    <source>
        <strain evidence="2 3">JCM14086</strain>
    </source>
</reference>
<evidence type="ECO:0000313" key="3">
    <source>
        <dbReference type="Proteomes" id="UP000525652"/>
    </source>
</evidence>
<sequence>MKTIDVSLLWRRWAAPLVLSAIVASPISVSAQSKPTIEVERVDEMSPYNIAAWWSPVAYDAKADQLYVSYLRPGSTKRKDDVIIAQRDSDGNWTMEDTGGKAVFDTGHTQTSLAVDGDGVVHFTYGMHFYPFRYGVALAPQTVEAGFNRKAPGLMLGKGPKFTYPNMATAANGDLYLIIREGLEGRLYHYRLDGKQWEDLGSFAAEKGSTVYPDQIFPDPNGDLHIIWEWAEGGPQATRHMGSYARYEPNTGKYFRADGSEYTELPITREAADLYQPLEGEEVYKRGVHGIQSAKMALDENGMPLIAYAYSTNQKHHGYEHRLAKWDGSQWVRETVASGPFSNEKPWISYFDGQIHYYTFPGVGNGGDSELALLMSSDAGASWSVPIVIIDDLKIARPVGTSFEGTDFLYLPTAHSDELYLGMVQFD</sequence>
<dbReference type="Gene3D" id="2.120.10.70">
    <property type="entry name" value="Fucose-specific lectin"/>
    <property type="match status" value="1"/>
</dbReference>
<organism evidence="2 3">
    <name type="scientific">Puniceicoccus vermicola</name>
    <dbReference type="NCBI Taxonomy" id="388746"/>
    <lineage>
        <taxon>Bacteria</taxon>
        <taxon>Pseudomonadati</taxon>
        <taxon>Verrucomicrobiota</taxon>
        <taxon>Opitutia</taxon>
        <taxon>Puniceicoccales</taxon>
        <taxon>Puniceicoccaceae</taxon>
        <taxon>Puniceicoccus</taxon>
    </lineage>
</organism>
<dbReference type="RefSeq" id="WP_185692523.1">
    <property type="nucleotide sequence ID" value="NZ_JACHVA010000076.1"/>
</dbReference>
<feature type="signal peptide" evidence="1">
    <location>
        <begin position="1"/>
        <end position="31"/>
    </location>
</feature>
<gene>
    <name evidence="2" type="ORF">H5P30_08505</name>
</gene>
<dbReference type="Proteomes" id="UP000525652">
    <property type="component" value="Unassembled WGS sequence"/>
</dbReference>
<evidence type="ECO:0000313" key="2">
    <source>
        <dbReference type="EMBL" id="MBC2601817.1"/>
    </source>
</evidence>
<dbReference type="EMBL" id="JACHVA010000076">
    <property type="protein sequence ID" value="MBC2601817.1"/>
    <property type="molecule type" value="Genomic_DNA"/>
</dbReference>
<evidence type="ECO:0000256" key="1">
    <source>
        <dbReference type="SAM" id="SignalP"/>
    </source>
</evidence>
<proteinExistence type="predicted"/>
<name>A0A7X1AXR2_9BACT</name>
<dbReference type="InterPro" id="IPR036278">
    <property type="entry name" value="Sialidase_sf"/>
</dbReference>
<comment type="caution">
    <text evidence="2">The sequence shown here is derived from an EMBL/GenBank/DDBJ whole genome shotgun (WGS) entry which is preliminary data.</text>
</comment>
<dbReference type="Pfam" id="PF15892">
    <property type="entry name" value="BNR_4"/>
    <property type="match status" value="1"/>
</dbReference>
<keyword evidence="3" id="KW-1185">Reference proteome</keyword>
<keyword evidence="1" id="KW-0732">Signal</keyword>
<accession>A0A7X1AXR2</accession>
<dbReference type="SUPFAM" id="SSF50939">
    <property type="entry name" value="Sialidases"/>
    <property type="match status" value="1"/>
</dbReference>
<protein>
    <submittedName>
        <fullName evidence="2">BNR-4 repeat-containing protein</fullName>
    </submittedName>
</protein>